<evidence type="ECO:0000256" key="1">
    <source>
        <dbReference type="SAM" id="MobiDB-lite"/>
    </source>
</evidence>
<dbReference type="AlphaFoldDB" id="A0A5N5LMP1"/>
<evidence type="ECO:0000313" key="3">
    <source>
        <dbReference type="Proteomes" id="UP000327468"/>
    </source>
</evidence>
<name>A0A5N5LMP1_PANHP</name>
<feature type="region of interest" description="Disordered" evidence="1">
    <location>
        <begin position="68"/>
        <end position="104"/>
    </location>
</feature>
<sequence>MSRGCSELQRARGRQELLLLHAIPLSEQVEFEYSDCGDHLPGHPGHHHAHFPDAHHAFEAMQRRHTTLREKGRRGPAYMFSERDTSLTPRRNASWMQQSTETSQLSGRCLKTLRRSM</sequence>
<dbReference type="Proteomes" id="UP000327468">
    <property type="component" value="Chromosome 17"/>
</dbReference>
<accession>A0A5N5LMP1</accession>
<organism evidence="2 3">
    <name type="scientific">Pangasianodon hypophthalmus</name>
    <name type="common">Striped catfish</name>
    <name type="synonym">Helicophagus hypophthalmus</name>
    <dbReference type="NCBI Taxonomy" id="310915"/>
    <lineage>
        <taxon>Eukaryota</taxon>
        <taxon>Metazoa</taxon>
        <taxon>Chordata</taxon>
        <taxon>Craniata</taxon>
        <taxon>Vertebrata</taxon>
        <taxon>Euteleostomi</taxon>
        <taxon>Actinopterygii</taxon>
        <taxon>Neopterygii</taxon>
        <taxon>Teleostei</taxon>
        <taxon>Ostariophysi</taxon>
        <taxon>Siluriformes</taxon>
        <taxon>Pangasiidae</taxon>
        <taxon>Pangasianodon</taxon>
    </lineage>
</organism>
<proteinExistence type="predicted"/>
<evidence type="ECO:0000313" key="2">
    <source>
        <dbReference type="EMBL" id="KAB5543246.1"/>
    </source>
</evidence>
<comment type="caution">
    <text evidence="2">The sequence shown here is derived from an EMBL/GenBank/DDBJ whole genome shotgun (WGS) entry which is preliminary data.</text>
</comment>
<keyword evidence="3" id="KW-1185">Reference proteome</keyword>
<feature type="compositionally biased region" description="Polar residues" evidence="1">
    <location>
        <begin position="86"/>
        <end position="104"/>
    </location>
</feature>
<dbReference type="EMBL" id="VFJC01000018">
    <property type="protein sequence ID" value="KAB5543246.1"/>
    <property type="molecule type" value="Genomic_DNA"/>
</dbReference>
<reference evidence="2 3" key="1">
    <citation type="submission" date="2019-06" db="EMBL/GenBank/DDBJ databases">
        <title>A chromosome-scale genome assembly of the striped catfish, Pangasianodon hypophthalmus.</title>
        <authorList>
            <person name="Wen M."/>
            <person name="Zahm M."/>
            <person name="Roques C."/>
            <person name="Cabau C."/>
            <person name="Klopp C."/>
            <person name="Donnadieu C."/>
            <person name="Jouanno E."/>
            <person name="Avarre J.-C."/>
            <person name="Campet M."/>
            <person name="Ha T.T.T."/>
            <person name="Dugue R."/>
            <person name="Lampietro C."/>
            <person name="Louis A."/>
            <person name="Herpin A."/>
            <person name="Echchiki A."/>
            <person name="Berthelot C."/>
            <person name="Parey E."/>
            <person name="Roest-Crollius H."/>
            <person name="Braasch I."/>
            <person name="Postlethwait J."/>
            <person name="Bobe J."/>
            <person name="Montfort J."/>
            <person name="Bouchez O."/>
            <person name="Begum T."/>
            <person name="Schartl M."/>
            <person name="Guiguen Y."/>
        </authorList>
    </citation>
    <scope>NUCLEOTIDE SEQUENCE [LARGE SCALE GENOMIC DNA]</scope>
    <source>
        <strain evidence="2 3">Indonesia</strain>
        <tissue evidence="2">Blood</tissue>
    </source>
</reference>
<gene>
    <name evidence="2" type="ORF">PHYPO_G00076920</name>
</gene>
<protein>
    <submittedName>
        <fullName evidence="2">Uncharacterized protein</fullName>
    </submittedName>
</protein>